<dbReference type="AlphaFoldDB" id="A0A6A6HND2"/>
<keyword evidence="3" id="KW-0560">Oxidoreductase</keyword>
<reference evidence="4" key="1">
    <citation type="journal article" date="2020" name="Stud. Mycol.">
        <title>101 Dothideomycetes genomes: a test case for predicting lifestyles and emergence of pathogens.</title>
        <authorList>
            <person name="Haridas S."/>
            <person name="Albert R."/>
            <person name="Binder M."/>
            <person name="Bloem J."/>
            <person name="Labutti K."/>
            <person name="Salamov A."/>
            <person name="Andreopoulos B."/>
            <person name="Baker S."/>
            <person name="Barry K."/>
            <person name="Bills G."/>
            <person name="Bluhm B."/>
            <person name="Cannon C."/>
            <person name="Castanera R."/>
            <person name="Culley D."/>
            <person name="Daum C."/>
            <person name="Ezra D."/>
            <person name="Gonzalez J."/>
            <person name="Henrissat B."/>
            <person name="Kuo A."/>
            <person name="Liang C."/>
            <person name="Lipzen A."/>
            <person name="Lutzoni F."/>
            <person name="Magnuson J."/>
            <person name="Mondo S."/>
            <person name="Nolan M."/>
            <person name="Ohm R."/>
            <person name="Pangilinan J."/>
            <person name="Park H.-J."/>
            <person name="Ramirez L."/>
            <person name="Alfaro M."/>
            <person name="Sun H."/>
            <person name="Tritt A."/>
            <person name="Yoshinaga Y."/>
            <person name="Zwiers L.-H."/>
            <person name="Turgeon B."/>
            <person name="Goodwin S."/>
            <person name="Spatafora J."/>
            <person name="Crous P."/>
            <person name="Grigoriev I."/>
        </authorList>
    </citation>
    <scope>NUCLEOTIDE SEQUENCE</scope>
    <source>
        <strain evidence="4">Tuck. ex Michener</strain>
    </source>
</reference>
<evidence type="ECO:0000256" key="3">
    <source>
        <dbReference type="ARBA" id="ARBA00023002"/>
    </source>
</evidence>
<protein>
    <submittedName>
        <fullName evidence="4">Inosine monophosphate dehydrogenase</fullName>
    </submittedName>
</protein>
<sequence>MASMEQLQNDYPWTKAPILAGAPMRLISLASLTVEVSRAGGIGFIGAGSDLTTLATTLSTTRSLLASNPIRNTPPDILPLGIGVLNWGANLSLWLSLLSPPNPSTPPPAALWLFAPHSPADLVPWVSETRRHTHGATKIWVQVGSVADALAVTRLCEPDVLVVQGADAGGHGLNHGAGLLPLLPEVVDAVTRLCSSSSSSSIRVPAFMAAGGVLDGRTLAASLVLGAQGAILGTALLASPECNITQGYRDAVVRAVDGGQTTRRTGLYDILRGTTEWPARYGGRGVLNRSWEDAEQGMDVEENKRLYQEVERRSKQDEGAEGWAEGRGRLTTYAGTGVGLVREGKGAGEVVREIREEAIRVQRRMGGARL</sequence>
<evidence type="ECO:0000256" key="2">
    <source>
        <dbReference type="ARBA" id="ARBA00022643"/>
    </source>
</evidence>
<dbReference type="SUPFAM" id="SSF51412">
    <property type="entry name" value="Inosine monophosphate dehydrogenase (IMPDH)"/>
    <property type="match status" value="1"/>
</dbReference>
<dbReference type="Proteomes" id="UP000800092">
    <property type="component" value="Unassembled WGS sequence"/>
</dbReference>
<dbReference type="OrthoDB" id="2349068at2759"/>
<keyword evidence="1" id="KW-0285">Flavoprotein</keyword>
<evidence type="ECO:0000313" key="5">
    <source>
        <dbReference type="Proteomes" id="UP000800092"/>
    </source>
</evidence>
<name>A0A6A6HND2_VIRVR</name>
<dbReference type="Pfam" id="PF03060">
    <property type="entry name" value="NMO"/>
    <property type="match status" value="1"/>
</dbReference>
<dbReference type="InterPro" id="IPR013785">
    <property type="entry name" value="Aldolase_TIM"/>
</dbReference>
<dbReference type="GO" id="GO:0018580">
    <property type="term" value="F:nitronate monooxygenase activity"/>
    <property type="evidence" value="ECO:0007669"/>
    <property type="project" value="InterPro"/>
</dbReference>
<evidence type="ECO:0000256" key="1">
    <source>
        <dbReference type="ARBA" id="ARBA00022630"/>
    </source>
</evidence>
<dbReference type="InterPro" id="IPR004136">
    <property type="entry name" value="NMO"/>
</dbReference>
<dbReference type="PANTHER" id="PTHR32332:SF34">
    <property type="entry name" value="2-NITROPROPANE DIOXYGENASE FAMILY, PUTATIVE-RELATED"/>
    <property type="match status" value="1"/>
</dbReference>
<accession>A0A6A6HND2</accession>
<organism evidence="4 5">
    <name type="scientific">Viridothelium virens</name>
    <name type="common">Speckled blister lichen</name>
    <name type="synonym">Trypethelium virens</name>
    <dbReference type="NCBI Taxonomy" id="1048519"/>
    <lineage>
        <taxon>Eukaryota</taxon>
        <taxon>Fungi</taxon>
        <taxon>Dikarya</taxon>
        <taxon>Ascomycota</taxon>
        <taxon>Pezizomycotina</taxon>
        <taxon>Dothideomycetes</taxon>
        <taxon>Dothideomycetes incertae sedis</taxon>
        <taxon>Trypetheliales</taxon>
        <taxon>Trypetheliaceae</taxon>
        <taxon>Viridothelium</taxon>
    </lineage>
</organism>
<keyword evidence="2" id="KW-0288">FMN</keyword>
<dbReference type="Gene3D" id="3.20.20.70">
    <property type="entry name" value="Aldolase class I"/>
    <property type="match status" value="1"/>
</dbReference>
<dbReference type="CDD" id="cd04730">
    <property type="entry name" value="NPD_like"/>
    <property type="match status" value="1"/>
</dbReference>
<keyword evidence="5" id="KW-1185">Reference proteome</keyword>
<gene>
    <name evidence="4" type="ORF">EV356DRAFT_563406</name>
</gene>
<evidence type="ECO:0000313" key="4">
    <source>
        <dbReference type="EMBL" id="KAF2239318.1"/>
    </source>
</evidence>
<dbReference type="PANTHER" id="PTHR32332">
    <property type="entry name" value="2-NITROPROPANE DIOXYGENASE"/>
    <property type="match status" value="1"/>
</dbReference>
<dbReference type="EMBL" id="ML991773">
    <property type="protein sequence ID" value="KAF2239318.1"/>
    <property type="molecule type" value="Genomic_DNA"/>
</dbReference>
<proteinExistence type="predicted"/>